<dbReference type="Gene3D" id="1.10.287.70">
    <property type="match status" value="1"/>
</dbReference>
<dbReference type="InterPro" id="IPR013099">
    <property type="entry name" value="K_chnl_dom"/>
</dbReference>
<sequence length="85" mass="9519">MIDIISVHEMREEIISALVKYIGGIISFATIYNGLQHLFQGKAFIISHPTPIPYFDLLYFSLVTITTVGYGDIQPGLWVSKIFVG</sequence>
<reference evidence="2" key="1">
    <citation type="journal article" date="2014" name="Front. Microbiol.">
        <title>High frequency of phylogenetically diverse reductive dehalogenase-homologous genes in deep subseafloor sedimentary metagenomes.</title>
        <authorList>
            <person name="Kawai M."/>
            <person name="Futagami T."/>
            <person name="Toyoda A."/>
            <person name="Takaki Y."/>
            <person name="Nishi S."/>
            <person name="Hori S."/>
            <person name="Arai W."/>
            <person name="Tsubouchi T."/>
            <person name="Morono Y."/>
            <person name="Uchiyama I."/>
            <person name="Ito T."/>
            <person name="Fujiyama A."/>
            <person name="Inagaki F."/>
            <person name="Takami H."/>
        </authorList>
    </citation>
    <scope>NUCLEOTIDE SEQUENCE</scope>
    <source>
        <strain evidence="2">Expedition CK06-06</strain>
    </source>
</reference>
<dbReference type="EMBL" id="BARS01032579">
    <property type="protein sequence ID" value="GAG16210.1"/>
    <property type="molecule type" value="Genomic_DNA"/>
</dbReference>
<proteinExistence type="predicted"/>
<dbReference type="SUPFAM" id="SSF81324">
    <property type="entry name" value="Voltage-gated potassium channels"/>
    <property type="match status" value="1"/>
</dbReference>
<accession>X0VCX7</accession>
<feature type="non-terminal residue" evidence="2">
    <location>
        <position position="85"/>
    </location>
</feature>
<dbReference type="AlphaFoldDB" id="X0VCX7"/>
<comment type="caution">
    <text evidence="2">The sequence shown here is derived from an EMBL/GenBank/DDBJ whole genome shotgun (WGS) entry which is preliminary data.</text>
</comment>
<name>X0VCX7_9ZZZZ</name>
<gene>
    <name evidence="2" type="ORF">S01H1_50558</name>
</gene>
<dbReference type="Pfam" id="PF07885">
    <property type="entry name" value="Ion_trans_2"/>
    <property type="match status" value="1"/>
</dbReference>
<feature type="domain" description="Potassium channel" evidence="1">
    <location>
        <begin position="50"/>
        <end position="84"/>
    </location>
</feature>
<evidence type="ECO:0000313" key="2">
    <source>
        <dbReference type="EMBL" id="GAG16210.1"/>
    </source>
</evidence>
<protein>
    <recommendedName>
        <fullName evidence="1">Potassium channel domain-containing protein</fullName>
    </recommendedName>
</protein>
<evidence type="ECO:0000259" key="1">
    <source>
        <dbReference type="Pfam" id="PF07885"/>
    </source>
</evidence>
<organism evidence="2">
    <name type="scientific">marine sediment metagenome</name>
    <dbReference type="NCBI Taxonomy" id="412755"/>
    <lineage>
        <taxon>unclassified sequences</taxon>
        <taxon>metagenomes</taxon>
        <taxon>ecological metagenomes</taxon>
    </lineage>
</organism>